<evidence type="ECO:0008006" key="4">
    <source>
        <dbReference type="Google" id="ProtNLM"/>
    </source>
</evidence>
<dbReference type="OrthoDB" id="3358442at2759"/>
<dbReference type="HOGENOM" id="CLU_119156_1_0_1"/>
<name>G4T6Q8_SERID</name>
<evidence type="ECO:0000313" key="2">
    <source>
        <dbReference type="EMBL" id="CCA67023.1"/>
    </source>
</evidence>
<feature type="region of interest" description="Disordered" evidence="1">
    <location>
        <begin position="62"/>
        <end position="96"/>
    </location>
</feature>
<comment type="caution">
    <text evidence="2">The sequence shown here is derived from an EMBL/GenBank/DDBJ whole genome shotgun (WGS) entry which is preliminary data.</text>
</comment>
<dbReference type="eggNOG" id="ENOG502SGYR">
    <property type="taxonomic scope" value="Eukaryota"/>
</dbReference>
<sequence length="138" mass="14583">MSLLALPQTDSSEEARTLPRGPNRSDAFANTAESYFKTLNTIQTGIRTSIARVRAARISPNALRAPEGRLGNSRSLGASIPRETAGEAGDSSARSARSELGFQELKVEAAAWMGLADALEEVVRASRAAAPEDQLSIG</sequence>
<protein>
    <recommendedName>
        <fullName evidence="4">Mediator of RNA polymerase II transcription subunit 11</fullName>
    </recommendedName>
</protein>
<dbReference type="EMBL" id="CAFZ01000008">
    <property type="protein sequence ID" value="CCA67023.1"/>
    <property type="molecule type" value="Genomic_DNA"/>
</dbReference>
<gene>
    <name evidence="2" type="ORF">PIIN_00860</name>
</gene>
<keyword evidence="3" id="KW-1185">Reference proteome</keyword>
<proteinExistence type="predicted"/>
<feature type="region of interest" description="Disordered" evidence="1">
    <location>
        <begin position="1"/>
        <end position="26"/>
    </location>
</feature>
<dbReference type="InParanoid" id="G4T6Q8"/>
<accession>G4T6Q8</accession>
<evidence type="ECO:0000256" key="1">
    <source>
        <dbReference type="SAM" id="MobiDB-lite"/>
    </source>
</evidence>
<evidence type="ECO:0000313" key="3">
    <source>
        <dbReference type="Proteomes" id="UP000007148"/>
    </source>
</evidence>
<dbReference type="Proteomes" id="UP000007148">
    <property type="component" value="Unassembled WGS sequence"/>
</dbReference>
<dbReference type="OMA" id="HIRQSRI"/>
<organism evidence="2 3">
    <name type="scientific">Serendipita indica (strain DSM 11827)</name>
    <name type="common">Root endophyte fungus</name>
    <name type="synonym">Piriformospora indica</name>
    <dbReference type="NCBI Taxonomy" id="1109443"/>
    <lineage>
        <taxon>Eukaryota</taxon>
        <taxon>Fungi</taxon>
        <taxon>Dikarya</taxon>
        <taxon>Basidiomycota</taxon>
        <taxon>Agaricomycotina</taxon>
        <taxon>Agaricomycetes</taxon>
        <taxon>Sebacinales</taxon>
        <taxon>Serendipitaceae</taxon>
        <taxon>Serendipita</taxon>
    </lineage>
</organism>
<reference evidence="2 3" key="1">
    <citation type="journal article" date="2011" name="PLoS Pathog.">
        <title>Endophytic Life Strategies Decoded by Genome and Transcriptome Analyses of the Mutualistic Root Symbiont Piriformospora indica.</title>
        <authorList>
            <person name="Zuccaro A."/>
            <person name="Lahrmann U."/>
            <person name="Guldener U."/>
            <person name="Langen G."/>
            <person name="Pfiffi S."/>
            <person name="Biedenkopf D."/>
            <person name="Wong P."/>
            <person name="Samans B."/>
            <person name="Grimm C."/>
            <person name="Basiewicz M."/>
            <person name="Murat C."/>
            <person name="Martin F."/>
            <person name="Kogel K.H."/>
        </authorList>
    </citation>
    <scope>NUCLEOTIDE SEQUENCE [LARGE SCALE GENOMIC DNA]</scope>
    <source>
        <strain evidence="2 3">DSM 11827</strain>
    </source>
</reference>
<dbReference type="AlphaFoldDB" id="G4T6Q8"/>